<name>A0AAD1UBQ2_EUPCR</name>
<dbReference type="EMBL" id="CAMPGE010006186">
    <property type="protein sequence ID" value="CAI2365030.1"/>
    <property type="molecule type" value="Genomic_DNA"/>
</dbReference>
<evidence type="ECO:0000313" key="1">
    <source>
        <dbReference type="EMBL" id="CAI2365030.1"/>
    </source>
</evidence>
<keyword evidence="2" id="KW-1185">Reference proteome</keyword>
<proteinExistence type="predicted"/>
<comment type="caution">
    <text evidence="1">The sequence shown here is derived from an EMBL/GenBank/DDBJ whole genome shotgun (WGS) entry which is preliminary data.</text>
</comment>
<sequence>MVCSTCEYFSLASTRLCYRCWTSNHLVHMNWSQSLQNQFIFLSCSFHIIFSFSFLRISTPSMISFNILASLKSPVLISALQCEHLLSIFICSRAQSRHQTLPHHDIVTALCKTGISNQIGHSAILLIKAISSLVIVPSISSLNSFLSCSMLSGVTFWPISIFHRRFILYCLQ</sequence>
<reference evidence="1" key="1">
    <citation type="submission" date="2023-07" db="EMBL/GenBank/DDBJ databases">
        <authorList>
            <consortium name="AG Swart"/>
            <person name="Singh M."/>
            <person name="Singh A."/>
            <person name="Seah K."/>
            <person name="Emmerich C."/>
        </authorList>
    </citation>
    <scope>NUCLEOTIDE SEQUENCE</scope>
    <source>
        <strain evidence="1">DP1</strain>
    </source>
</reference>
<accession>A0AAD1UBQ2</accession>
<dbReference type="Proteomes" id="UP001295684">
    <property type="component" value="Unassembled WGS sequence"/>
</dbReference>
<dbReference type="AlphaFoldDB" id="A0AAD1UBQ2"/>
<gene>
    <name evidence="1" type="ORF">ECRASSUSDP1_LOCUS6380</name>
</gene>
<organism evidence="1 2">
    <name type="scientific">Euplotes crassus</name>
    <dbReference type="NCBI Taxonomy" id="5936"/>
    <lineage>
        <taxon>Eukaryota</taxon>
        <taxon>Sar</taxon>
        <taxon>Alveolata</taxon>
        <taxon>Ciliophora</taxon>
        <taxon>Intramacronucleata</taxon>
        <taxon>Spirotrichea</taxon>
        <taxon>Hypotrichia</taxon>
        <taxon>Euplotida</taxon>
        <taxon>Euplotidae</taxon>
        <taxon>Moneuplotes</taxon>
    </lineage>
</organism>
<protein>
    <submittedName>
        <fullName evidence="1">Uncharacterized protein</fullName>
    </submittedName>
</protein>
<evidence type="ECO:0000313" key="2">
    <source>
        <dbReference type="Proteomes" id="UP001295684"/>
    </source>
</evidence>